<dbReference type="InterPro" id="IPR036010">
    <property type="entry name" value="2Fe-2S_ferredoxin-like_sf"/>
</dbReference>
<evidence type="ECO:0000259" key="1">
    <source>
        <dbReference type="Pfam" id="PF00111"/>
    </source>
</evidence>
<reference evidence="3" key="1">
    <citation type="journal article" date="2019" name="Int. J. Syst. Evol. Microbiol.">
        <title>The Global Catalogue of Microorganisms (GCM) 10K type strain sequencing project: providing services to taxonomists for standard genome sequencing and annotation.</title>
        <authorList>
            <consortium name="The Broad Institute Genomics Platform"/>
            <consortium name="The Broad Institute Genome Sequencing Center for Infectious Disease"/>
            <person name="Wu L."/>
            <person name="Ma J."/>
        </authorList>
    </citation>
    <scope>NUCLEOTIDE SEQUENCE [LARGE SCALE GENOMIC DNA]</scope>
    <source>
        <strain evidence="3">NBRC 15640</strain>
    </source>
</reference>
<name>A0AAV5NX76_9VIBR</name>
<dbReference type="Gene3D" id="3.10.20.30">
    <property type="match status" value="1"/>
</dbReference>
<feature type="domain" description="2Fe-2S ferredoxin-type" evidence="1">
    <location>
        <begin position="8"/>
        <end position="59"/>
    </location>
</feature>
<dbReference type="CDD" id="cd00207">
    <property type="entry name" value="fer2"/>
    <property type="match status" value="1"/>
</dbReference>
<dbReference type="EMBL" id="BSNX01000066">
    <property type="protein sequence ID" value="GLQ74869.1"/>
    <property type="molecule type" value="Genomic_DNA"/>
</dbReference>
<dbReference type="GO" id="GO:0051536">
    <property type="term" value="F:iron-sulfur cluster binding"/>
    <property type="evidence" value="ECO:0007669"/>
    <property type="project" value="InterPro"/>
</dbReference>
<sequence length="72" mass="7971">MGQMANKIVDFPFGCLKGKCGRCLVKVIEGDTGHINKTEREFLKLMDLDDGEHRLLCKIDVNSNCKVESATG</sequence>
<dbReference type="AlphaFoldDB" id="A0AAV5NX76"/>
<dbReference type="InterPro" id="IPR012675">
    <property type="entry name" value="Beta-grasp_dom_sf"/>
</dbReference>
<dbReference type="InterPro" id="IPR001041">
    <property type="entry name" value="2Fe-2S_ferredoxin-type"/>
</dbReference>
<comment type="caution">
    <text evidence="2">The sequence shown here is derived from an EMBL/GenBank/DDBJ whole genome shotgun (WGS) entry which is preliminary data.</text>
</comment>
<protein>
    <recommendedName>
        <fullName evidence="1">2Fe-2S ferredoxin-type domain-containing protein</fullName>
    </recommendedName>
</protein>
<dbReference type="Pfam" id="PF00111">
    <property type="entry name" value="Fer2"/>
    <property type="match status" value="1"/>
</dbReference>
<evidence type="ECO:0000313" key="2">
    <source>
        <dbReference type="EMBL" id="GLQ74869.1"/>
    </source>
</evidence>
<accession>A0AAV5NX76</accession>
<keyword evidence="3" id="KW-1185">Reference proteome</keyword>
<gene>
    <name evidence="2" type="ORF">GCM10007932_42310</name>
</gene>
<proteinExistence type="predicted"/>
<dbReference type="SUPFAM" id="SSF54292">
    <property type="entry name" value="2Fe-2S ferredoxin-like"/>
    <property type="match status" value="1"/>
</dbReference>
<organism evidence="2 3">
    <name type="scientific">Vibrio penaeicida</name>
    <dbReference type="NCBI Taxonomy" id="104609"/>
    <lineage>
        <taxon>Bacteria</taxon>
        <taxon>Pseudomonadati</taxon>
        <taxon>Pseudomonadota</taxon>
        <taxon>Gammaproteobacteria</taxon>
        <taxon>Vibrionales</taxon>
        <taxon>Vibrionaceae</taxon>
        <taxon>Vibrio</taxon>
    </lineage>
</organism>
<evidence type="ECO:0000313" key="3">
    <source>
        <dbReference type="Proteomes" id="UP001156690"/>
    </source>
</evidence>
<dbReference type="Proteomes" id="UP001156690">
    <property type="component" value="Unassembled WGS sequence"/>
</dbReference>